<organism evidence="1 2">
    <name type="scientific">Nostoc flagelliforme FACHB-838</name>
    <dbReference type="NCBI Taxonomy" id="2692904"/>
    <lineage>
        <taxon>Bacteria</taxon>
        <taxon>Bacillati</taxon>
        <taxon>Cyanobacteriota</taxon>
        <taxon>Cyanophyceae</taxon>
        <taxon>Nostocales</taxon>
        <taxon>Nostocaceae</taxon>
        <taxon>Nostoc</taxon>
    </lineage>
</organism>
<protein>
    <submittedName>
        <fullName evidence="1">Calcium-binding protein</fullName>
    </submittedName>
</protein>
<name>A0ABR8DHR3_9NOSO</name>
<dbReference type="EMBL" id="JACJSI010000006">
    <property type="protein sequence ID" value="MBD2528921.1"/>
    <property type="molecule type" value="Genomic_DNA"/>
</dbReference>
<dbReference type="InterPro" id="IPR011049">
    <property type="entry name" value="Serralysin-like_metalloprot_C"/>
</dbReference>
<dbReference type="Gene3D" id="2.150.10.10">
    <property type="entry name" value="Serralysin-like metalloprotease, C-terminal"/>
    <property type="match status" value="1"/>
</dbReference>
<gene>
    <name evidence="1" type="ORF">H6G97_04795</name>
</gene>
<dbReference type="RefSeq" id="WP_190939552.1">
    <property type="nucleotide sequence ID" value="NZ_JACJSI010000006.1"/>
</dbReference>
<evidence type="ECO:0000313" key="1">
    <source>
        <dbReference type="EMBL" id="MBD2528921.1"/>
    </source>
</evidence>
<dbReference type="InterPro" id="IPR001343">
    <property type="entry name" value="Hemolysn_Ca-bd"/>
</dbReference>
<dbReference type="SUPFAM" id="SSF51120">
    <property type="entry name" value="beta-Roll"/>
    <property type="match status" value="1"/>
</dbReference>
<keyword evidence="2" id="KW-1185">Reference proteome</keyword>
<dbReference type="PROSITE" id="PS00330">
    <property type="entry name" value="HEMOLYSIN_CALCIUM"/>
    <property type="match status" value="1"/>
</dbReference>
<dbReference type="InterPro" id="IPR018511">
    <property type="entry name" value="Hemolysin-typ_Ca-bd_CS"/>
</dbReference>
<dbReference type="Pfam" id="PF00353">
    <property type="entry name" value="HemolysinCabind"/>
    <property type="match status" value="2"/>
</dbReference>
<reference evidence="1 2" key="1">
    <citation type="journal article" date="2020" name="ISME J.">
        <title>Comparative genomics reveals insights into cyanobacterial evolution and habitat adaptation.</title>
        <authorList>
            <person name="Chen M.Y."/>
            <person name="Teng W.K."/>
            <person name="Zhao L."/>
            <person name="Hu C.X."/>
            <person name="Zhou Y.K."/>
            <person name="Han B.P."/>
            <person name="Song L.R."/>
            <person name="Shu W.S."/>
        </authorList>
    </citation>
    <scope>NUCLEOTIDE SEQUENCE [LARGE SCALE GENOMIC DNA]</scope>
    <source>
        <strain evidence="1 2">FACHB-838</strain>
    </source>
</reference>
<sequence>MANFNVTNTNDSGAGSLRDAIAQANNTNGADTISFTDPIFQDSIADTIILTSGELEITDTLIINGTGSINVTVSGNNSSRVFNVNNQDSNNQITVEITGLTITGETSVDNGGGILNLENQAISSSISSSNSTTEGSSGAIASSSILTINNTGAATATATAISTDGNIFVSVTDKIASTASASASSSNGVYTVSGNNTLKNGASNDRLIVDYSTGDNLLSGGDGNDTLTASGASGKKTLIGNDGNDYLTGGKGNDSLYGGNGIDTFAFNSFNEGIDTIYDFNATNELIQVSAAGFGGGLSTPSLNASQFTIGTSATTDTQRFIYNSTTGGLFFDQDGSASGFTQVQFAQLSGGLPISENNFVII</sequence>
<comment type="caution">
    <text evidence="1">The sequence shown here is derived from an EMBL/GenBank/DDBJ whole genome shotgun (WGS) entry which is preliminary data.</text>
</comment>
<dbReference type="Proteomes" id="UP000623440">
    <property type="component" value="Unassembled WGS sequence"/>
</dbReference>
<proteinExistence type="predicted"/>
<dbReference type="PRINTS" id="PR00313">
    <property type="entry name" value="CABNDNGRPT"/>
</dbReference>
<accession>A0ABR8DHR3</accession>
<evidence type="ECO:0000313" key="2">
    <source>
        <dbReference type="Proteomes" id="UP000623440"/>
    </source>
</evidence>